<dbReference type="InterPro" id="IPR053154">
    <property type="entry name" value="c-di-AMP_regulator"/>
</dbReference>
<evidence type="ECO:0000313" key="2">
    <source>
        <dbReference type="Proteomes" id="UP000240717"/>
    </source>
</evidence>
<dbReference type="STRING" id="1194526.A284_03680"/>
<reference evidence="1 2" key="1">
    <citation type="journal article" date="2016" name="Front. Microbiol.">
        <title>Comprehensive Phylogenetic Analysis of Bovine Non-aureus Staphylococci Species Based on Whole-Genome Sequencing.</title>
        <authorList>
            <person name="Naushad S."/>
            <person name="Barkema H.W."/>
            <person name="Luby C."/>
            <person name="Condas L.A."/>
            <person name="Nobrega D.B."/>
            <person name="Carson D.A."/>
            <person name="De Buck J."/>
        </authorList>
    </citation>
    <scope>NUCLEOTIDE SEQUENCE [LARGE SCALE GENOMIC DNA]</scope>
    <source>
        <strain evidence="1 2">SNUC 2993</strain>
    </source>
</reference>
<dbReference type="Pfam" id="PF07949">
    <property type="entry name" value="YbbR"/>
    <property type="match status" value="3"/>
</dbReference>
<name>A0A2T4Q229_STAWA</name>
<evidence type="ECO:0000313" key="1">
    <source>
        <dbReference type="EMBL" id="PTI51842.1"/>
    </source>
</evidence>
<dbReference type="InterPro" id="IPR012505">
    <property type="entry name" value="YbbR"/>
</dbReference>
<dbReference type="PANTHER" id="PTHR37804">
    <property type="entry name" value="CDAA REGULATORY PROTEIN CDAR"/>
    <property type="match status" value="1"/>
</dbReference>
<accession>A0A2T4Q229</accession>
<dbReference type="Gene3D" id="2.170.120.40">
    <property type="entry name" value="YbbR-like domain"/>
    <property type="match status" value="2"/>
</dbReference>
<protein>
    <submittedName>
        <fullName evidence="1">YbbR-like domain-containing protein</fullName>
    </submittedName>
</protein>
<comment type="caution">
    <text evidence="1">The sequence shown here is derived from an EMBL/GenBank/DDBJ whole genome shotgun (WGS) entry which is preliminary data.</text>
</comment>
<dbReference type="PANTHER" id="PTHR37804:SF1">
    <property type="entry name" value="CDAA REGULATORY PROTEIN CDAR"/>
    <property type="match status" value="1"/>
</dbReference>
<proteinExistence type="predicted"/>
<gene>
    <name evidence="1" type="ORF">BU085_03925</name>
</gene>
<organism evidence="1 2">
    <name type="scientific">Staphylococcus warneri</name>
    <dbReference type="NCBI Taxonomy" id="1292"/>
    <lineage>
        <taxon>Bacteria</taxon>
        <taxon>Bacillati</taxon>
        <taxon>Bacillota</taxon>
        <taxon>Bacilli</taxon>
        <taxon>Bacillales</taxon>
        <taxon>Staphylococcaceae</taxon>
        <taxon>Staphylococcus</taxon>
    </lineage>
</organism>
<sequence length="310" mass="34576">MLESKWGLRFVALILAIFFFLSVNNVFGNIFNSDDISQKSTKTIQDVPVEVVYNHKDLHATHVPDTVDVNISGPQSKLLKIESPDDLKVVVDLSGEKAGKYHEKFQVKGISNGINYNVKPKAANITLEKKTTKTMHVQPDVSQSDISNEYKIDKQQISPETVKVTGGEEQLNQIAYLKATYKNATKISKDTKDVADVNAYDKDLNKLNVSINPGQVDLKVSVKPFSKKVKVNTKTTGNLDGNKKVDHIKLDDDEVEIYGSREDLQGIDNITAEVDLDHISESTEKTVKFNLPKNVSKVEPEETKAYITVK</sequence>
<dbReference type="EMBL" id="PZEV01000008">
    <property type="protein sequence ID" value="PTI51842.1"/>
    <property type="molecule type" value="Genomic_DNA"/>
</dbReference>
<dbReference type="Gene3D" id="2.170.120.30">
    <property type="match status" value="1"/>
</dbReference>
<dbReference type="RefSeq" id="WP_075777865.1">
    <property type="nucleotide sequence ID" value="NZ_JAIBNN010000006.1"/>
</dbReference>
<dbReference type="Proteomes" id="UP000240717">
    <property type="component" value="Unassembled WGS sequence"/>
</dbReference>
<dbReference type="AlphaFoldDB" id="A0A2T4Q229"/>